<proteinExistence type="predicted"/>
<accession>A0ABN8NMV8</accession>
<sequence>MAESCVKIELEEERTSTRNGETSSEMVVFTTETPVTVKQEETETSCNMSGQESTNLPITSAGYAEHSFVEVRALDDVLNIQISNVQGSLPFQNGSDEEIPFLGKQKENQMDKSLFSDKQLKSNFRYNNHGNSVSEVQELYQDVEFAKDTATQKETHSKENELRSPISQTRFYNGIQLADIAEKEKEIYCHSRSSHEEVSSAENHPAGGSTTVFSAFQANNESMFPVYQMGNDKAMRANQFDTQNGTHETASSYQTGISKVPSSNEILNENIPLYHVGTVKEMAASQARLIEGEPRYQVRNYQPEVSESLGGQVVNSGESLRFNQGQINDAGLNYTMNAIYKCCKCGCHSSAQSNPYYGLPPGLESQRPSVIMVPVNWNSIASGTSHMPLKVGRQLRFLAYIEHLGSLESTQKARGQQFESDSSDDDDDEREDRYFRWNIDGTTTRFKLTREDWERIPINTFPSGGRLLSGDWTRIFLEKVKESNPWCSLRFKNNHVRSENSRKIHSAVFFRGGAECKRPECNVKVRFVIQKERGKYVDVSYVGNVCHSSRPGVSDSAIRRNKRVRRTNSS</sequence>
<protein>
    <submittedName>
        <fullName evidence="1">Uncharacterized protein</fullName>
    </submittedName>
</protein>
<evidence type="ECO:0000313" key="2">
    <source>
        <dbReference type="Proteomes" id="UP001159405"/>
    </source>
</evidence>
<reference evidence="1 2" key="1">
    <citation type="submission" date="2022-05" db="EMBL/GenBank/DDBJ databases">
        <authorList>
            <consortium name="Genoscope - CEA"/>
            <person name="William W."/>
        </authorList>
    </citation>
    <scope>NUCLEOTIDE SEQUENCE [LARGE SCALE GENOMIC DNA]</scope>
</reference>
<keyword evidence="2" id="KW-1185">Reference proteome</keyword>
<dbReference type="EMBL" id="CALNXK010000022">
    <property type="protein sequence ID" value="CAH3110084.1"/>
    <property type="molecule type" value="Genomic_DNA"/>
</dbReference>
<dbReference type="Proteomes" id="UP001159405">
    <property type="component" value="Unassembled WGS sequence"/>
</dbReference>
<gene>
    <name evidence="1" type="ORF">PLOB_00018666</name>
</gene>
<organism evidence="1 2">
    <name type="scientific">Porites lobata</name>
    <dbReference type="NCBI Taxonomy" id="104759"/>
    <lineage>
        <taxon>Eukaryota</taxon>
        <taxon>Metazoa</taxon>
        <taxon>Cnidaria</taxon>
        <taxon>Anthozoa</taxon>
        <taxon>Hexacorallia</taxon>
        <taxon>Scleractinia</taxon>
        <taxon>Fungiina</taxon>
        <taxon>Poritidae</taxon>
        <taxon>Porites</taxon>
    </lineage>
</organism>
<evidence type="ECO:0000313" key="1">
    <source>
        <dbReference type="EMBL" id="CAH3110084.1"/>
    </source>
</evidence>
<comment type="caution">
    <text evidence="1">The sequence shown here is derived from an EMBL/GenBank/DDBJ whole genome shotgun (WGS) entry which is preliminary data.</text>
</comment>
<name>A0ABN8NMV8_9CNID</name>